<organism evidence="2 3">
    <name type="scientific">Gemmobacter lanyuensis</name>
    <dbReference type="NCBI Taxonomy" id="1054497"/>
    <lineage>
        <taxon>Bacteria</taxon>
        <taxon>Pseudomonadati</taxon>
        <taxon>Pseudomonadota</taxon>
        <taxon>Alphaproteobacteria</taxon>
        <taxon>Rhodobacterales</taxon>
        <taxon>Paracoccaceae</taxon>
        <taxon>Gemmobacter</taxon>
    </lineage>
</organism>
<feature type="domain" description="Methyltransferase FkbM" evidence="1">
    <location>
        <begin position="122"/>
        <end position="277"/>
    </location>
</feature>
<dbReference type="Gene3D" id="3.40.50.150">
    <property type="entry name" value="Vaccinia Virus protein VP39"/>
    <property type="match status" value="1"/>
</dbReference>
<dbReference type="NCBIfam" id="TIGR01444">
    <property type="entry name" value="fkbM_fam"/>
    <property type="match status" value="1"/>
</dbReference>
<evidence type="ECO:0000313" key="3">
    <source>
        <dbReference type="Proteomes" id="UP000628984"/>
    </source>
</evidence>
<accession>A0A918MIN2</accession>
<dbReference type="EMBL" id="BMYQ01000003">
    <property type="protein sequence ID" value="GGW28468.1"/>
    <property type="molecule type" value="Genomic_DNA"/>
</dbReference>
<reference evidence="2" key="2">
    <citation type="submission" date="2020-09" db="EMBL/GenBank/DDBJ databases">
        <authorList>
            <person name="Sun Q."/>
            <person name="Kim S."/>
        </authorList>
    </citation>
    <scope>NUCLEOTIDE SEQUENCE</scope>
    <source>
        <strain evidence="2">KCTC 23714</strain>
    </source>
</reference>
<evidence type="ECO:0000313" key="2">
    <source>
        <dbReference type="EMBL" id="GGW28468.1"/>
    </source>
</evidence>
<keyword evidence="3" id="KW-1185">Reference proteome</keyword>
<dbReference type="Proteomes" id="UP000628984">
    <property type="component" value="Unassembled WGS sequence"/>
</dbReference>
<dbReference type="InterPro" id="IPR029063">
    <property type="entry name" value="SAM-dependent_MTases_sf"/>
</dbReference>
<proteinExistence type="predicted"/>
<dbReference type="GO" id="GO:0008171">
    <property type="term" value="F:O-methyltransferase activity"/>
    <property type="evidence" value="ECO:0007669"/>
    <property type="project" value="TreeGrafter"/>
</dbReference>
<dbReference type="PANTHER" id="PTHR36973:SF4">
    <property type="entry name" value="NODULATION PROTEIN"/>
    <property type="match status" value="1"/>
</dbReference>
<dbReference type="RefSeq" id="WP_189633364.1">
    <property type="nucleotide sequence ID" value="NZ_BMYQ01000003.1"/>
</dbReference>
<name>A0A918MIN2_9RHOB</name>
<dbReference type="InterPro" id="IPR011990">
    <property type="entry name" value="TPR-like_helical_dom_sf"/>
</dbReference>
<dbReference type="AlphaFoldDB" id="A0A918MIN2"/>
<dbReference type="PANTHER" id="PTHR36973">
    <property type="entry name" value="SLL1456 PROTEIN-RELATED"/>
    <property type="match status" value="1"/>
</dbReference>
<evidence type="ECO:0000259" key="1">
    <source>
        <dbReference type="Pfam" id="PF05050"/>
    </source>
</evidence>
<dbReference type="Gene3D" id="1.25.40.10">
    <property type="entry name" value="Tetratricopeptide repeat domain"/>
    <property type="match status" value="1"/>
</dbReference>
<comment type="caution">
    <text evidence="2">The sequence shown here is derived from an EMBL/GenBank/DDBJ whole genome shotgun (WGS) entry which is preliminary data.</text>
</comment>
<dbReference type="InterPro" id="IPR006342">
    <property type="entry name" value="FkbM_mtfrase"/>
</dbReference>
<dbReference type="SUPFAM" id="SSF53335">
    <property type="entry name" value="S-adenosyl-L-methionine-dependent methyltransferases"/>
    <property type="match status" value="1"/>
</dbReference>
<dbReference type="InterPro" id="IPR053188">
    <property type="entry name" value="FkbM_Methyltransferase"/>
</dbReference>
<reference evidence="2" key="1">
    <citation type="journal article" date="2014" name="Int. J. Syst. Evol. Microbiol.">
        <title>Complete genome sequence of Corynebacterium casei LMG S-19264T (=DSM 44701T), isolated from a smear-ripened cheese.</title>
        <authorList>
            <consortium name="US DOE Joint Genome Institute (JGI-PGF)"/>
            <person name="Walter F."/>
            <person name="Albersmeier A."/>
            <person name="Kalinowski J."/>
            <person name="Ruckert C."/>
        </authorList>
    </citation>
    <scope>NUCLEOTIDE SEQUENCE</scope>
    <source>
        <strain evidence="2">KCTC 23714</strain>
    </source>
</reference>
<sequence>MDAAADRIATLRAGMEEDPGRLDRFGHPHFRKELMRLLLSQGRWAEAEALIPSGVEAAGWHHILFARALDGAGRAEDARTHWQAFAAHHPGHPEAQKALGMPRALRQIRSRVPDQRFEMIFDVGANRGQSCLHYAVAFPEARIHAFEPAPAAFAELTRASAAHGGISCHNLALSQSEGTLRMALDGSSTMNRVLDPATPEGTPIPARRLDRVCADLGIDHIDFLKIDTEGHDLAVLRGAGAMLDQIDFIQCETSANRYNRLHVAFGEVFDLLTDAGFYLFHIDGQTYEWGNGGYPVLRRFDPIFINARRVGPIRGVRDR</sequence>
<gene>
    <name evidence="2" type="ORF">GCM10011452_16490</name>
</gene>
<dbReference type="Pfam" id="PF05050">
    <property type="entry name" value="Methyltransf_21"/>
    <property type="match status" value="1"/>
</dbReference>
<protein>
    <recommendedName>
        <fullName evidence="1">Methyltransferase FkbM domain-containing protein</fullName>
    </recommendedName>
</protein>